<feature type="transmembrane region" description="Helical" evidence="1">
    <location>
        <begin position="214"/>
        <end position="231"/>
    </location>
</feature>
<name>A0AAE1ZFC9_SCHME</name>
<reference evidence="2" key="1">
    <citation type="submission" date="2022-04" db="EMBL/GenBank/DDBJ databases">
        <authorList>
            <person name="Xu L."/>
            <person name="Lv Z."/>
        </authorList>
    </citation>
    <scope>NUCLEOTIDE SEQUENCE</scope>
    <source>
        <strain evidence="2">LV_2022a</strain>
    </source>
</reference>
<proteinExistence type="predicted"/>
<gene>
    <name evidence="2" type="ORF">MN116_003692</name>
</gene>
<keyword evidence="1" id="KW-0812">Transmembrane</keyword>
<keyword evidence="1" id="KW-0472">Membrane</keyword>
<dbReference type="EMBL" id="JALJAT010000002">
    <property type="protein sequence ID" value="KAK4472439.1"/>
    <property type="molecule type" value="Genomic_DNA"/>
</dbReference>
<accession>A0AAE1ZFC9</accession>
<reference evidence="2" key="2">
    <citation type="journal article" date="2023" name="Infect Dis Poverty">
        <title>Chromosome-scale genome of the human blood fluke Schistosoma mekongi and its implications for public health.</title>
        <authorList>
            <person name="Zhou M."/>
            <person name="Xu L."/>
            <person name="Xu D."/>
            <person name="Chen W."/>
            <person name="Khan J."/>
            <person name="Hu Y."/>
            <person name="Huang H."/>
            <person name="Wei H."/>
            <person name="Zhang Y."/>
            <person name="Chusongsang P."/>
            <person name="Tanasarnprasert K."/>
            <person name="Hu X."/>
            <person name="Limpanont Y."/>
            <person name="Lv Z."/>
        </authorList>
    </citation>
    <scope>NUCLEOTIDE SEQUENCE</scope>
    <source>
        <strain evidence="2">LV_2022a</strain>
    </source>
</reference>
<keyword evidence="3" id="KW-1185">Reference proteome</keyword>
<feature type="transmembrane region" description="Helical" evidence="1">
    <location>
        <begin position="68"/>
        <end position="97"/>
    </location>
</feature>
<protein>
    <submittedName>
        <fullName evidence="2">Uncharacterized protein</fullName>
    </submittedName>
</protein>
<evidence type="ECO:0000256" key="1">
    <source>
        <dbReference type="SAM" id="Phobius"/>
    </source>
</evidence>
<comment type="caution">
    <text evidence="2">The sequence shown here is derived from an EMBL/GenBank/DDBJ whole genome shotgun (WGS) entry which is preliminary data.</text>
</comment>
<evidence type="ECO:0000313" key="3">
    <source>
        <dbReference type="Proteomes" id="UP001292079"/>
    </source>
</evidence>
<dbReference type="Proteomes" id="UP001292079">
    <property type="component" value="Unassembled WGS sequence"/>
</dbReference>
<keyword evidence="1" id="KW-1133">Transmembrane helix</keyword>
<evidence type="ECO:0000313" key="2">
    <source>
        <dbReference type="EMBL" id="KAK4472439.1"/>
    </source>
</evidence>
<sequence>MDDILTMERNFSIFEKTKKEKLNILMHLYNFNALHLDIIWIKDELCKFLNSFHLFTLSKLKLFTLSPLSLLAVAIFSIFFKLFSSSYSLLLWFNYIFMRHYLRYYIKCIKCIIRYCFIQLKTIIFNNDVADLQYFKNNSRMQLLSTRNINFHRYLSWYKHISGQWKSSECIKYKTIISNTINMNAKYDYKQHFWTYSHQMFSTENAFYQFKHSIQFYAIFVYIFLMLFSIQCVQSKSNISSVGNTFDMRTLLNYSSIGLSPKSPLPNSSLPINSFTESSNRTNESLSTDDLVFRFINLLNIKELDFKIPLINISMQSQRTKRSLSFYLSNLNTSPLLLIPLMNNYSVKSRYLSVDNNGTIKLVESFEDISAMITISVIAEWSPSIHKDQLLKTLQPRDRSKVILRKFAKNICICMYPNGTVYTELIINQTLTDNCEWRLRVSRHGMGFEHQLTEDDISDELAEHFLPNISNKTTVHGGRWPTLSVTDDKSYTIASGWAHHLWKPEATWRVYGVPPHIISNFNKTERNSPSFQRFFSSNIQNFNQSNVKRNTSTSLSLSSSTVKVGSQQMLVLEAPAYYFDTLQHRAKHKYCSILKNKLTNLVQTELVMSLNILDKYRQAFQKLIFHISTHPVTNSKYNDNNVTINTIADLLDKWLMLLDYKWRQSIRSHYKVNSLFNYHHVNNCSLSFKSSFEINFIGNDSDDQILIKFYEKQLKTKIYFSLFEIIQPIVDWTGEQKQQWLRNPRVIKLFHYLHIKCPSLKKLRQASFILRQYLPDYAPEVVIHSKNTFHYGLMGSLESQTFKKFLIHNIKLANKLIDRAIHMKFEEYYFWPILRRINTKRIVEHSIFPNNHIRDEIQNIPLSSICYQLFISNWKFYRKNDSFNSCFD</sequence>
<organism evidence="2 3">
    <name type="scientific">Schistosoma mekongi</name>
    <name type="common">Parasitic worm</name>
    <dbReference type="NCBI Taxonomy" id="38744"/>
    <lineage>
        <taxon>Eukaryota</taxon>
        <taxon>Metazoa</taxon>
        <taxon>Spiralia</taxon>
        <taxon>Lophotrochozoa</taxon>
        <taxon>Platyhelminthes</taxon>
        <taxon>Trematoda</taxon>
        <taxon>Digenea</taxon>
        <taxon>Strigeidida</taxon>
        <taxon>Schistosomatoidea</taxon>
        <taxon>Schistosomatidae</taxon>
        <taxon>Schistosoma</taxon>
    </lineage>
</organism>
<dbReference type="AlphaFoldDB" id="A0AAE1ZFC9"/>